<evidence type="ECO:0000313" key="2">
    <source>
        <dbReference type="EMBL" id="MBB4927345.1"/>
    </source>
</evidence>
<evidence type="ECO:0000259" key="1">
    <source>
        <dbReference type="PROSITE" id="PS51819"/>
    </source>
</evidence>
<dbReference type="Proteomes" id="UP000540506">
    <property type="component" value="Unassembled WGS sequence"/>
</dbReference>
<dbReference type="Gene3D" id="3.10.180.10">
    <property type="entry name" value="2,3-Dihydroxybiphenyl 1,2-Dioxygenase, domain 1"/>
    <property type="match status" value="2"/>
</dbReference>
<dbReference type="PANTHER" id="PTHR33993">
    <property type="entry name" value="GLYOXALASE-RELATED"/>
    <property type="match status" value="1"/>
</dbReference>
<dbReference type="CDD" id="cd07247">
    <property type="entry name" value="SgaA_N_like"/>
    <property type="match status" value="2"/>
</dbReference>
<dbReference type="RefSeq" id="WP_184941529.1">
    <property type="nucleotide sequence ID" value="NZ_JACHJV010000001.1"/>
</dbReference>
<dbReference type="InterPro" id="IPR037523">
    <property type="entry name" value="VOC_core"/>
</dbReference>
<dbReference type="Pfam" id="PF00903">
    <property type="entry name" value="Glyoxalase"/>
    <property type="match status" value="2"/>
</dbReference>
<protein>
    <recommendedName>
        <fullName evidence="1">VOC domain-containing protein</fullName>
    </recommendedName>
</protein>
<comment type="caution">
    <text evidence="2">The sequence shown here is derived from an EMBL/GenBank/DDBJ whole genome shotgun (WGS) entry which is preliminary data.</text>
</comment>
<accession>A0A7W7VZ54</accession>
<reference evidence="2 3" key="1">
    <citation type="submission" date="2020-08" db="EMBL/GenBank/DDBJ databases">
        <title>Sequencing the genomes of 1000 actinobacteria strains.</title>
        <authorList>
            <person name="Klenk H.-P."/>
        </authorList>
    </citation>
    <scope>NUCLEOTIDE SEQUENCE [LARGE SCALE GENOMIC DNA]</scope>
    <source>
        <strain evidence="2 3">DSM 41654</strain>
    </source>
</reference>
<dbReference type="PANTHER" id="PTHR33993:SF14">
    <property type="entry name" value="GB|AAF24581.1"/>
    <property type="match status" value="1"/>
</dbReference>
<dbReference type="EMBL" id="JACHJV010000001">
    <property type="protein sequence ID" value="MBB4927345.1"/>
    <property type="molecule type" value="Genomic_DNA"/>
</dbReference>
<organism evidence="2 3">
    <name type="scientific">Kitasatospora kifunensis</name>
    <name type="common">Streptomyces kifunensis</name>
    <dbReference type="NCBI Taxonomy" id="58351"/>
    <lineage>
        <taxon>Bacteria</taxon>
        <taxon>Bacillati</taxon>
        <taxon>Actinomycetota</taxon>
        <taxon>Actinomycetes</taxon>
        <taxon>Kitasatosporales</taxon>
        <taxon>Streptomycetaceae</taxon>
        <taxon>Kitasatospora</taxon>
    </lineage>
</organism>
<proteinExistence type="predicted"/>
<gene>
    <name evidence="2" type="ORF">FHR34_006338</name>
</gene>
<dbReference type="InterPro" id="IPR004360">
    <property type="entry name" value="Glyas_Fos-R_dOase_dom"/>
</dbReference>
<name>A0A7W7VZ54_KITKI</name>
<evidence type="ECO:0000313" key="3">
    <source>
        <dbReference type="Proteomes" id="UP000540506"/>
    </source>
</evidence>
<feature type="domain" description="VOC" evidence="1">
    <location>
        <begin position="12"/>
        <end position="132"/>
    </location>
</feature>
<dbReference type="InterPro" id="IPR052164">
    <property type="entry name" value="Anthracycline_SecMetBiosynth"/>
</dbReference>
<dbReference type="SUPFAM" id="SSF54593">
    <property type="entry name" value="Glyoxalase/Bleomycin resistance protein/Dihydroxybiphenyl dioxygenase"/>
    <property type="match status" value="2"/>
</dbReference>
<keyword evidence="3" id="KW-1185">Reference proteome</keyword>
<sequence>MPDVTGPYAPGTPCWFDLMVPDQQAALDFYRDLFGWQGEVGPPETGGYAVCTLNGRAVAGIMAARNPDGSTPDPMPPTVWTTYFATADVDATEKAVTVGGGQVMMPGMDVLQIGRMAIVSDPTSAVFGLWQARDFAGAQVVNEPGAVIWNELVTSAPSAAATFYGKALGISVAPMEGTESYFSLSVNDRPVGGLQGLENIEGLPPGTPSHWLTYFAVDDADSTVDALVRAGGNVLKPPFDMMAGRMAVVQDPQGGTFAIIKAESSEAA</sequence>
<dbReference type="InterPro" id="IPR029068">
    <property type="entry name" value="Glyas_Bleomycin-R_OHBP_Dase"/>
</dbReference>
<dbReference type="AlphaFoldDB" id="A0A7W7VZ54"/>
<feature type="domain" description="VOC" evidence="1">
    <location>
        <begin position="146"/>
        <end position="262"/>
    </location>
</feature>
<dbReference type="PROSITE" id="PS51819">
    <property type="entry name" value="VOC"/>
    <property type="match status" value="2"/>
</dbReference>